<evidence type="ECO:0000313" key="1">
    <source>
        <dbReference type="EMBL" id="WHP04619.1"/>
    </source>
</evidence>
<dbReference type="RefSeq" id="WP_279961071.1">
    <property type="nucleotide sequence ID" value="NZ_CP125669.1"/>
</dbReference>
<proteinExistence type="predicted"/>
<evidence type="ECO:0008006" key="3">
    <source>
        <dbReference type="Google" id="ProtNLM"/>
    </source>
</evidence>
<gene>
    <name evidence="1" type="ORF">QLH32_11185</name>
</gene>
<dbReference type="Proteomes" id="UP001229836">
    <property type="component" value="Chromosome"/>
</dbReference>
<dbReference type="PROSITE" id="PS51257">
    <property type="entry name" value="PROKAR_LIPOPROTEIN"/>
    <property type="match status" value="1"/>
</dbReference>
<evidence type="ECO:0000313" key="2">
    <source>
        <dbReference type="Proteomes" id="UP001229836"/>
    </source>
</evidence>
<sequence>MKNNSLFIFSMVLLMGCHAPDQGAEQQQNICKTLAQGYLKIQNQQTYEFWRLEKVQTQAQQSTLRLTYKQPTENGVIMSNLLLPTVEFVCRQQQQRITLAIKQPTGSNVQVLELQLPQQTIGTPKSRDLIAQTRTQ</sequence>
<reference evidence="1 2" key="1">
    <citation type="submission" date="2023-05" db="EMBL/GenBank/DDBJ databases">
        <title>The complete genome of Acinetobacter sp. nov KCTC 92772.</title>
        <authorList>
            <person name="Zhou G."/>
        </authorList>
    </citation>
    <scope>NUCLEOTIDE SEQUENCE [LARGE SCALE GENOMIC DNA]</scope>
    <source>
        <strain evidence="1 2">KCTC 92772</strain>
    </source>
</reference>
<dbReference type="EMBL" id="CP125669">
    <property type="protein sequence ID" value="WHP04619.1"/>
    <property type="molecule type" value="Genomic_DNA"/>
</dbReference>
<keyword evidence="2" id="KW-1185">Reference proteome</keyword>
<organism evidence="1 2">
    <name type="scientific">Acinetobacter corruptisaponis</name>
    <dbReference type="NCBI Taxonomy" id="3045147"/>
    <lineage>
        <taxon>Bacteria</taxon>
        <taxon>Pseudomonadati</taxon>
        <taxon>Pseudomonadota</taxon>
        <taxon>Gammaproteobacteria</taxon>
        <taxon>Moraxellales</taxon>
        <taxon>Moraxellaceae</taxon>
        <taxon>Acinetobacter</taxon>
    </lineage>
</organism>
<protein>
    <recommendedName>
        <fullName evidence="3">Lipoprotein</fullName>
    </recommendedName>
</protein>
<name>A0ABY8S334_9GAMM</name>
<accession>A0ABY8S334</accession>